<name>A0AAV3R5Y1_LITER</name>
<feature type="region of interest" description="Disordered" evidence="1">
    <location>
        <begin position="1"/>
        <end position="20"/>
    </location>
</feature>
<protein>
    <recommendedName>
        <fullName evidence="4">Ty1-copia retrotransposon protein</fullName>
    </recommendedName>
</protein>
<evidence type="ECO:0000256" key="1">
    <source>
        <dbReference type="SAM" id="MobiDB-lite"/>
    </source>
</evidence>
<sequence>MSSSSNSSRPDLSKLKPLDGNDYKGWSQKVLMFFEQIEIDYVLFNDPPDPLVTGYVEETPLIVALLKRNEDDVVKYEKDNKTARYVHDSQIC</sequence>
<evidence type="ECO:0008006" key="4">
    <source>
        <dbReference type="Google" id="ProtNLM"/>
    </source>
</evidence>
<keyword evidence="3" id="KW-1185">Reference proteome</keyword>
<proteinExistence type="predicted"/>
<dbReference type="AlphaFoldDB" id="A0AAV3R5Y1"/>
<dbReference type="Proteomes" id="UP001454036">
    <property type="component" value="Unassembled WGS sequence"/>
</dbReference>
<accession>A0AAV3R5Y1</accession>
<feature type="compositionally biased region" description="Basic and acidic residues" evidence="1">
    <location>
        <begin position="11"/>
        <end position="20"/>
    </location>
</feature>
<evidence type="ECO:0000313" key="3">
    <source>
        <dbReference type="Proteomes" id="UP001454036"/>
    </source>
</evidence>
<comment type="caution">
    <text evidence="2">The sequence shown here is derived from an EMBL/GenBank/DDBJ whole genome shotgun (WGS) entry which is preliminary data.</text>
</comment>
<gene>
    <name evidence="2" type="ORF">LIER_24188</name>
</gene>
<evidence type="ECO:0000313" key="2">
    <source>
        <dbReference type="EMBL" id="GAA0169782.1"/>
    </source>
</evidence>
<reference evidence="2 3" key="1">
    <citation type="submission" date="2024-01" db="EMBL/GenBank/DDBJ databases">
        <title>The complete chloroplast genome sequence of Lithospermum erythrorhizon: insights into the phylogenetic relationship among Boraginaceae species and the maternal lineages of purple gromwells.</title>
        <authorList>
            <person name="Okada T."/>
            <person name="Watanabe K."/>
        </authorList>
    </citation>
    <scope>NUCLEOTIDE SEQUENCE [LARGE SCALE GENOMIC DNA]</scope>
</reference>
<dbReference type="EMBL" id="BAABME010006972">
    <property type="protein sequence ID" value="GAA0169782.1"/>
    <property type="molecule type" value="Genomic_DNA"/>
</dbReference>
<organism evidence="2 3">
    <name type="scientific">Lithospermum erythrorhizon</name>
    <name type="common">Purple gromwell</name>
    <name type="synonym">Lithospermum officinale var. erythrorhizon</name>
    <dbReference type="NCBI Taxonomy" id="34254"/>
    <lineage>
        <taxon>Eukaryota</taxon>
        <taxon>Viridiplantae</taxon>
        <taxon>Streptophyta</taxon>
        <taxon>Embryophyta</taxon>
        <taxon>Tracheophyta</taxon>
        <taxon>Spermatophyta</taxon>
        <taxon>Magnoliopsida</taxon>
        <taxon>eudicotyledons</taxon>
        <taxon>Gunneridae</taxon>
        <taxon>Pentapetalae</taxon>
        <taxon>asterids</taxon>
        <taxon>lamiids</taxon>
        <taxon>Boraginales</taxon>
        <taxon>Boraginaceae</taxon>
        <taxon>Boraginoideae</taxon>
        <taxon>Lithospermeae</taxon>
        <taxon>Lithospermum</taxon>
    </lineage>
</organism>